<dbReference type="Pfam" id="PF12937">
    <property type="entry name" value="F-box-like"/>
    <property type="match status" value="1"/>
</dbReference>
<dbReference type="InterPro" id="IPR036047">
    <property type="entry name" value="F-box-like_dom_sf"/>
</dbReference>
<dbReference type="STRING" id="10195.A0A3M7SLD9"/>
<gene>
    <name evidence="3" type="ORF">BpHYR1_001819</name>
</gene>
<feature type="domain" description="F-box" evidence="1">
    <location>
        <begin position="39"/>
        <end position="82"/>
    </location>
</feature>
<dbReference type="GO" id="GO:0005085">
    <property type="term" value="F:guanyl-nucleotide exchange factor activity"/>
    <property type="evidence" value="ECO:0007669"/>
    <property type="project" value="InterPro"/>
</dbReference>
<dbReference type="CDD" id="cd00171">
    <property type="entry name" value="Sec7"/>
    <property type="match status" value="1"/>
</dbReference>
<organism evidence="3 4">
    <name type="scientific">Brachionus plicatilis</name>
    <name type="common">Marine rotifer</name>
    <name type="synonym">Brachionus muelleri</name>
    <dbReference type="NCBI Taxonomy" id="10195"/>
    <lineage>
        <taxon>Eukaryota</taxon>
        <taxon>Metazoa</taxon>
        <taxon>Spiralia</taxon>
        <taxon>Gnathifera</taxon>
        <taxon>Rotifera</taxon>
        <taxon>Eurotatoria</taxon>
        <taxon>Monogononta</taxon>
        <taxon>Pseudotrocha</taxon>
        <taxon>Ploima</taxon>
        <taxon>Brachionidae</taxon>
        <taxon>Brachionus</taxon>
    </lineage>
</organism>
<dbReference type="AlphaFoldDB" id="A0A3M7SLD9"/>
<dbReference type="Gene3D" id="1.20.1280.50">
    <property type="match status" value="1"/>
</dbReference>
<dbReference type="InterPro" id="IPR000904">
    <property type="entry name" value="Sec7_dom"/>
</dbReference>
<dbReference type="Proteomes" id="UP000276133">
    <property type="component" value="Unassembled WGS sequence"/>
</dbReference>
<dbReference type="InterPro" id="IPR023394">
    <property type="entry name" value="Sec7_C_sf"/>
</dbReference>
<name>A0A3M7SLD9_BRAPC</name>
<dbReference type="CDD" id="cd22088">
    <property type="entry name" value="F-box_FBXO8"/>
    <property type="match status" value="1"/>
</dbReference>
<evidence type="ECO:0000259" key="2">
    <source>
        <dbReference type="PROSITE" id="PS50190"/>
    </source>
</evidence>
<dbReference type="Gene3D" id="1.10.1000.11">
    <property type="entry name" value="Arf Nucleotide-binding Site Opener,domain 2"/>
    <property type="match status" value="1"/>
</dbReference>
<dbReference type="Gene3D" id="1.10.220.20">
    <property type="match status" value="1"/>
</dbReference>
<dbReference type="PROSITE" id="PS50181">
    <property type="entry name" value="FBOX"/>
    <property type="match status" value="1"/>
</dbReference>
<accession>A0A3M7SLD9</accession>
<comment type="caution">
    <text evidence="3">The sequence shown here is derived from an EMBL/GenBank/DDBJ whole genome shotgun (WGS) entry which is preliminary data.</text>
</comment>
<evidence type="ECO:0000313" key="3">
    <source>
        <dbReference type="EMBL" id="RNA36328.1"/>
    </source>
</evidence>
<dbReference type="InterPro" id="IPR048003">
    <property type="entry name" value="FBXO8_F-box"/>
</dbReference>
<dbReference type="InterPro" id="IPR035999">
    <property type="entry name" value="Sec7_dom_sf"/>
</dbReference>
<dbReference type="PANTHER" id="PTHR10663:SF372">
    <property type="entry name" value="F-BOX ONLY PROTEIN 8"/>
    <property type="match status" value="1"/>
</dbReference>
<reference evidence="3 4" key="1">
    <citation type="journal article" date="2018" name="Sci. Rep.">
        <title>Genomic signatures of local adaptation to the degree of environmental predictability in rotifers.</title>
        <authorList>
            <person name="Franch-Gras L."/>
            <person name="Hahn C."/>
            <person name="Garcia-Roger E.M."/>
            <person name="Carmona M.J."/>
            <person name="Serra M."/>
            <person name="Gomez A."/>
        </authorList>
    </citation>
    <scope>NUCLEOTIDE SEQUENCE [LARGE SCALE GENOMIC DNA]</scope>
    <source>
        <strain evidence="3">HYR1</strain>
    </source>
</reference>
<sequence>MGLLLSRLKQLELGHGPNCSTDSAYQNSPEKYQKTSIKFPDLEEIPTELSLKILKCLNATDLCLAACVWSSLANDDTLWQGLCKSTWGYLSIYEKAQESGKNFRRIFMLMDEATLTFNVDWKKGLEYLFEKDLLENNPMEIAKFINSTQKLSSEQKKKLFSENKQVLENLIIMHNFENQFLPTALRKLFSKLEAHSERTSNLAFLLEKFSKRFCSCNPKLGLNEDSVYILCFSLIILSVDLSNPAIKNKMSKREFIKNTRNALPDLNQDFTGHLYDNVYLNGSIAKFQRKDENLVSIR</sequence>
<dbReference type="EMBL" id="REGN01001202">
    <property type="protein sequence ID" value="RNA36328.1"/>
    <property type="molecule type" value="Genomic_DNA"/>
</dbReference>
<proteinExistence type="predicted"/>
<dbReference type="SUPFAM" id="SSF48425">
    <property type="entry name" value="Sec7 domain"/>
    <property type="match status" value="1"/>
</dbReference>
<protein>
    <submittedName>
        <fullName evidence="3">F-box only 8-like</fullName>
    </submittedName>
</protein>
<feature type="domain" description="SEC7" evidence="2">
    <location>
        <begin position="96"/>
        <end position="281"/>
    </location>
</feature>
<evidence type="ECO:0000313" key="4">
    <source>
        <dbReference type="Proteomes" id="UP000276133"/>
    </source>
</evidence>
<dbReference type="PANTHER" id="PTHR10663">
    <property type="entry name" value="GUANYL-NUCLEOTIDE EXCHANGE FACTOR"/>
    <property type="match status" value="1"/>
</dbReference>
<dbReference type="InterPro" id="IPR001810">
    <property type="entry name" value="F-box_dom"/>
</dbReference>
<dbReference type="SMART" id="SM00222">
    <property type="entry name" value="Sec7"/>
    <property type="match status" value="1"/>
</dbReference>
<keyword evidence="4" id="KW-1185">Reference proteome</keyword>
<dbReference type="OrthoDB" id="430364at2759"/>
<dbReference type="Pfam" id="PF01369">
    <property type="entry name" value="Sec7"/>
    <property type="match status" value="1"/>
</dbReference>
<dbReference type="GO" id="GO:0032012">
    <property type="term" value="P:regulation of ARF protein signal transduction"/>
    <property type="evidence" value="ECO:0007669"/>
    <property type="project" value="InterPro"/>
</dbReference>
<dbReference type="PROSITE" id="PS50190">
    <property type="entry name" value="SEC7"/>
    <property type="match status" value="1"/>
</dbReference>
<dbReference type="SUPFAM" id="SSF81383">
    <property type="entry name" value="F-box domain"/>
    <property type="match status" value="1"/>
</dbReference>
<evidence type="ECO:0000259" key="1">
    <source>
        <dbReference type="PROSITE" id="PS50181"/>
    </source>
</evidence>